<proteinExistence type="predicted"/>
<name>A0ABP0LA74_9DINO</name>
<dbReference type="Proteomes" id="UP001642484">
    <property type="component" value="Unassembled WGS sequence"/>
</dbReference>
<evidence type="ECO:0000313" key="3">
    <source>
        <dbReference type="Proteomes" id="UP001642484"/>
    </source>
</evidence>
<evidence type="ECO:0000256" key="1">
    <source>
        <dbReference type="SAM" id="MobiDB-lite"/>
    </source>
</evidence>
<sequence>MERDKRPTGEHLEGEDVGMIEIDEEPDYELDLEMVPCVAAETIELEDIEEEPDQLKGDCCLPGITVDEEENHEVEEEGRASWRPGLDVGGFVTRRQGLDEQGQILLTNVYTNLSKLPKELLRQIISHFPTETEEVRHWSMQPMPAQMITMSCRWLGQSLRQRVLTMVGGDGAVARGGPEMKHVSTGESMTRIAQNILVNYRKYAVGLHAKAQMGLAAAAHFLKQLQSNYAGYWGEIGLCKPVRQFYDDVVRVWDFPFLLQNRQEHSLLACLHAFGALLHKRISLQLKVSQFEGIGPRDDWIIEEVASALMDAGNMVLEPHMLEAQMGLHQNFHVETLSCESVESWYFRGCALQLSRGCFCIVIRADMARQEEILADLKSGKVAGHHILRDPQLLKTADKEDKPLMDTKGLVLIGDGFQYLSAMRTLKDIWMKEGDSSQFHAKLVESFELGVVVDWAHDEESNRFRPSSLSSKLGVVDRAVQRAPGGDIEKAKAFEVVPQTYIFDCAFLMGDGAKSKQRLPPELAIRALDLPFAMGRIEIVEEPAADGPHHMIGICEENLIDICDENVAVEAGEAAAIAADIEMHPTPSEPFSLASSKLSRKAKVQRQRLTKKRGRSPPPTRSAEEVDAEFRNLASRGISSPLQK</sequence>
<evidence type="ECO:0008006" key="4">
    <source>
        <dbReference type="Google" id="ProtNLM"/>
    </source>
</evidence>
<reference evidence="2 3" key="1">
    <citation type="submission" date="2024-02" db="EMBL/GenBank/DDBJ databases">
        <authorList>
            <person name="Chen Y."/>
            <person name="Shah S."/>
            <person name="Dougan E. K."/>
            <person name="Thang M."/>
            <person name="Chan C."/>
        </authorList>
    </citation>
    <scope>NUCLEOTIDE SEQUENCE [LARGE SCALE GENOMIC DNA]</scope>
</reference>
<accession>A0ABP0LA74</accession>
<feature type="region of interest" description="Disordered" evidence="1">
    <location>
        <begin position="588"/>
        <end position="644"/>
    </location>
</feature>
<feature type="compositionally biased region" description="Basic residues" evidence="1">
    <location>
        <begin position="598"/>
        <end position="615"/>
    </location>
</feature>
<gene>
    <name evidence="2" type="ORF">CCMP2556_LOCUS20140</name>
</gene>
<protein>
    <recommendedName>
        <fullName evidence="4">F-box domain-containing protein</fullName>
    </recommendedName>
</protein>
<keyword evidence="3" id="KW-1185">Reference proteome</keyword>
<dbReference type="EMBL" id="CAXAMN010011714">
    <property type="protein sequence ID" value="CAK9036056.1"/>
    <property type="molecule type" value="Genomic_DNA"/>
</dbReference>
<comment type="caution">
    <text evidence="2">The sequence shown here is derived from an EMBL/GenBank/DDBJ whole genome shotgun (WGS) entry which is preliminary data.</text>
</comment>
<organism evidence="2 3">
    <name type="scientific">Durusdinium trenchii</name>
    <dbReference type="NCBI Taxonomy" id="1381693"/>
    <lineage>
        <taxon>Eukaryota</taxon>
        <taxon>Sar</taxon>
        <taxon>Alveolata</taxon>
        <taxon>Dinophyceae</taxon>
        <taxon>Suessiales</taxon>
        <taxon>Symbiodiniaceae</taxon>
        <taxon>Durusdinium</taxon>
    </lineage>
</organism>
<evidence type="ECO:0000313" key="2">
    <source>
        <dbReference type="EMBL" id="CAK9036056.1"/>
    </source>
</evidence>